<proteinExistence type="predicted"/>
<feature type="region of interest" description="Disordered" evidence="1">
    <location>
        <begin position="177"/>
        <end position="214"/>
    </location>
</feature>
<feature type="region of interest" description="Disordered" evidence="1">
    <location>
        <begin position="1"/>
        <end position="64"/>
    </location>
</feature>
<feature type="compositionally biased region" description="Low complexity" evidence="1">
    <location>
        <begin position="30"/>
        <end position="55"/>
    </location>
</feature>
<keyword evidence="2" id="KW-0812">Transmembrane</keyword>
<name>A0ABN3U6X0_9ACTN</name>
<evidence type="ECO:0000313" key="4">
    <source>
        <dbReference type="Proteomes" id="UP001501842"/>
    </source>
</evidence>
<evidence type="ECO:0000256" key="1">
    <source>
        <dbReference type="SAM" id="MobiDB-lite"/>
    </source>
</evidence>
<organism evidence="3 4">
    <name type="scientific">Actinocorallia aurantiaca</name>
    <dbReference type="NCBI Taxonomy" id="46204"/>
    <lineage>
        <taxon>Bacteria</taxon>
        <taxon>Bacillati</taxon>
        <taxon>Actinomycetota</taxon>
        <taxon>Actinomycetes</taxon>
        <taxon>Streptosporangiales</taxon>
        <taxon>Thermomonosporaceae</taxon>
        <taxon>Actinocorallia</taxon>
    </lineage>
</organism>
<keyword evidence="2" id="KW-1133">Transmembrane helix</keyword>
<evidence type="ECO:0008006" key="5">
    <source>
        <dbReference type="Google" id="ProtNLM"/>
    </source>
</evidence>
<comment type="caution">
    <text evidence="3">The sequence shown here is derived from an EMBL/GenBank/DDBJ whole genome shotgun (WGS) entry which is preliminary data.</text>
</comment>
<accession>A0ABN3U6X0</accession>
<reference evidence="3 4" key="1">
    <citation type="journal article" date="2019" name="Int. J. Syst. Evol. Microbiol.">
        <title>The Global Catalogue of Microorganisms (GCM) 10K type strain sequencing project: providing services to taxonomists for standard genome sequencing and annotation.</title>
        <authorList>
            <consortium name="The Broad Institute Genomics Platform"/>
            <consortium name="The Broad Institute Genome Sequencing Center for Infectious Disease"/>
            <person name="Wu L."/>
            <person name="Ma J."/>
        </authorList>
    </citation>
    <scope>NUCLEOTIDE SEQUENCE [LARGE SCALE GENOMIC DNA]</scope>
    <source>
        <strain evidence="3 4">JCM 8201</strain>
    </source>
</reference>
<protein>
    <recommendedName>
        <fullName evidence="5">Serine/threonine protein kinase</fullName>
    </recommendedName>
</protein>
<dbReference type="Proteomes" id="UP001501842">
    <property type="component" value="Unassembled WGS sequence"/>
</dbReference>
<dbReference type="EMBL" id="BAAATZ010000008">
    <property type="protein sequence ID" value="GAA2725367.1"/>
    <property type="molecule type" value="Genomic_DNA"/>
</dbReference>
<keyword evidence="2" id="KW-0472">Membrane</keyword>
<evidence type="ECO:0000256" key="2">
    <source>
        <dbReference type="SAM" id="Phobius"/>
    </source>
</evidence>
<evidence type="ECO:0000313" key="3">
    <source>
        <dbReference type="EMBL" id="GAA2725367.1"/>
    </source>
</evidence>
<sequence length="372" mass="38326">MAGPGVPSVDTRRAVPPAPRPTAGGGGADTGATVTDLSRDVAFAPPAQAATRTATDLPAPVAGDKALTEQRLLDSPAAWAPPTGDAAAQPGGWNPGQTVVDLAARPSVASVPAAAQTPSTALEPLPAAPEPKKKRTLLYVALALVPTLAVAGAAYVLLTGSGGDEEIVRPAETPMVAQTPDAPAQSPTPEPTPGTSSTKPAAPSVDSAKTDPEPLTLSEIFPAKKLRLGGRDFVMDRKSLNLRCDYAANGSMARTLVKQKCQGLVRATYLTADKKIGVTVGVVAMPAKKVALAVQKSGTPLRKGNWFVALPGKNSKALAKTGGHPALDTYGRYVLYAYAQYLDGTKPAKQPKELGQAARSLIAYVNEPLKKR</sequence>
<keyword evidence="4" id="KW-1185">Reference proteome</keyword>
<feature type="transmembrane region" description="Helical" evidence="2">
    <location>
        <begin position="137"/>
        <end position="158"/>
    </location>
</feature>
<gene>
    <name evidence="3" type="ORF">GCM10010439_25230</name>
</gene>